<keyword evidence="5" id="KW-1185">Reference proteome</keyword>
<dbReference type="EMBL" id="CP072168">
    <property type="protein sequence ID" value="QYA08764.1"/>
    <property type="molecule type" value="Genomic_DNA"/>
</dbReference>
<dbReference type="Proteomes" id="UP000298545">
    <property type="component" value="Chromosome linear"/>
</dbReference>
<evidence type="ECO:0000313" key="5">
    <source>
        <dbReference type="Proteomes" id="UP000826513"/>
    </source>
</evidence>
<reference evidence="2 4" key="1">
    <citation type="submission" date="2019-04" db="EMBL/GenBank/DDBJ databases">
        <title>Complete genome sequence of Agrobacterium larrymoorei CFBP5473.</title>
        <authorList>
            <person name="Haryono M."/>
            <person name="Chou L."/>
            <person name="Lin Y.-C."/>
            <person name="Lai E.-M."/>
            <person name="Kuo C.-H."/>
        </authorList>
    </citation>
    <scope>NUCLEOTIDE SEQUENCE [LARGE SCALE GENOMIC DNA]</scope>
    <source>
        <strain evidence="2 4">CFBP5473</strain>
    </source>
</reference>
<dbReference type="RefSeq" id="WP_037172001.1">
    <property type="nucleotide sequence ID" value="NZ_CP039692.1"/>
</dbReference>
<dbReference type="EMBL" id="CP039692">
    <property type="protein sequence ID" value="QCI99228.1"/>
    <property type="molecule type" value="Genomic_DNA"/>
</dbReference>
<proteinExistence type="predicted"/>
<feature type="compositionally biased region" description="Low complexity" evidence="1">
    <location>
        <begin position="17"/>
        <end position="26"/>
    </location>
</feature>
<protein>
    <submittedName>
        <fullName evidence="2">Uncharacterized protein</fullName>
    </submittedName>
</protein>
<evidence type="ECO:0000313" key="4">
    <source>
        <dbReference type="Proteomes" id="UP000298545"/>
    </source>
</evidence>
<dbReference type="Pfam" id="PF10720">
    <property type="entry name" value="DUF2515"/>
    <property type="match status" value="1"/>
</dbReference>
<dbReference type="Proteomes" id="UP000826513">
    <property type="component" value="Chromosome 2"/>
</dbReference>
<organism evidence="2 4">
    <name type="scientific">Agrobacterium larrymoorei</name>
    <dbReference type="NCBI Taxonomy" id="160699"/>
    <lineage>
        <taxon>Bacteria</taxon>
        <taxon>Pseudomonadati</taxon>
        <taxon>Pseudomonadota</taxon>
        <taxon>Alphaproteobacteria</taxon>
        <taxon>Hyphomicrobiales</taxon>
        <taxon>Rhizobiaceae</taxon>
        <taxon>Rhizobium/Agrobacterium group</taxon>
        <taxon>Agrobacterium</taxon>
    </lineage>
</organism>
<sequence length="280" mass="31115">MASEDNAHPSASEMKNAEAGAENGAAPGNVSETCETCIAADCKKKIEEIEKETKRITDIRDPIERNKAITAAYGKLATQDPNNRWIKLASVVSAQGGCAMKLTRSLDPDVITGIDPKYDFMNPTGLDPWYNMYQALGDANNSIFGDIYPKAAYRARHGYEDMKKCYAAEGKTVPDGLKKSFEALEKGDLKGASDRMAEYEQREVVQPVYERYRGTFSMMEKGSAVKKFFTGTNFYDIPVSTTCGDPNVVPFEGSISNRDHRVGYYKALMERLSSQQGWTW</sequence>
<evidence type="ECO:0000256" key="1">
    <source>
        <dbReference type="SAM" id="MobiDB-lite"/>
    </source>
</evidence>
<dbReference type="OrthoDB" id="8410115at2"/>
<feature type="region of interest" description="Disordered" evidence="1">
    <location>
        <begin position="1"/>
        <end position="29"/>
    </location>
</feature>
<dbReference type="KEGG" id="alf:CFBP5473_14420"/>
<evidence type="ECO:0000313" key="2">
    <source>
        <dbReference type="EMBL" id="QCI99228.1"/>
    </source>
</evidence>
<accession>A0A4D7DS08</accession>
<dbReference type="AlphaFoldDB" id="A0A4D7DS08"/>
<evidence type="ECO:0000313" key="3">
    <source>
        <dbReference type="EMBL" id="QYA08764.1"/>
    </source>
</evidence>
<gene>
    <name evidence="2" type="ORF">CFBP5473_14420</name>
    <name evidence="3" type="ORF">J5285_15170</name>
</gene>
<dbReference type="InterPro" id="IPR019658">
    <property type="entry name" value="DUF2515"/>
</dbReference>
<dbReference type="STRING" id="1367849.GCA_000518585_04870"/>
<name>A0A4D7DS08_9HYPH</name>
<reference evidence="3 5" key="2">
    <citation type="submission" date="2021-03" db="EMBL/GenBank/DDBJ databases">
        <title>Rapid diversification of plasmids in a genus of pathogenic and nitrogen fixing bacteria.</title>
        <authorList>
            <person name="Weisberg A.J."/>
            <person name="Miller M."/>
            <person name="Ream W."/>
            <person name="Grunwald N.J."/>
            <person name="Chang J.H."/>
        </authorList>
    </citation>
    <scope>NUCLEOTIDE SEQUENCE [LARGE SCALE GENOMIC DNA]</scope>
    <source>
        <strain evidence="3 5">AF3.44</strain>
    </source>
</reference>